<feature type="region of interest" description="Disordered" evidence="1">
    <location>
        <begin position="520"/>
        <end position="561"/>
    </location>
</feature>
<feature type="region of interest" description="Disordered" evidence="1">
    <location>
        <begin position="452"/>
        <end position="497"/>
    </location>
</feature>
<dbReference type="GeneID" id="19968601"/>
<proteinExistence type="predicted"/>
<feature type="region of interest" description="Disordered" evidence="1">
    <location>
        <begin position="603"/>
        <end position="632"/>
    </location>
</feature>
<gene>
    <name evidence="2" type="ORF">HMPREF1541_01262</name>
</gene>
<evidence type="ECO:0000313" key="3">
    <source>
        <dbReference type="Proteomes" id="UP000030752"/>
    </source>
</evidence>
<reference evidence="2 3" key="1">
    <citation type="submission" date="2013-03" db="EMBL/GenBank/DDBJ databases">
        <title>The Genome Sequence of Phialophora europaea CBS 101466.</title>
        <authorList>
            <consortium name="The Broad Institute Genomics Platform"/>
            <person name="Cuomo C."/>
            <person name="de Hoog S."/>
            <person name="Gorbushina A."/>
            <person name="Walker B."/>
            <person name="Young S.K."/>
            <person name="Zeng Q."/>
            <person name="Gargeya S."/>
            <person name="Fitzgerald M."/>
            <person name="Haas B."/>
            <person name="Abouelleil A."/>
            <person name="Allen A.W."/>
            <person name="Alvarado L."/>
            <person name="Arachchi H.M."/>
            <person name="Berlin A.M."/>
            <person name="Chapman S.B."/>
            <person name="Gainer-Dewar J."/>
            <person name="Goldberg J."/>
            <person name="Griggs A."/>
            <person name="Gujja S."/>
            <person name="Hansen M."/>
            <person name="Howarth C."/>
            <person name="Imamovic A."/>
            <person name="Ireland A."/>
            <person name="Larimer J."/>
            <person name="McCowan C."/>
            <person name="Murphy C."/>
            <person name="Pearson M."/>
            <person name="Poon T.W."/>
            <person name="Priest M."/>
            <person name="Roberts A."/>
            <person name="Saif S."/>
            <person name="Shea T."/>
            <person name="Sisk P."/>
            <person name="Sykes S."/>
            <person name="Wortman J."/>
            <person name="Nusbaum C."/>
            <person name="Birren B."/>
        </authorList>
    </citation>
    <scope>NUCLEOTIDE SEQUENCE [LARGE SCALE GENOMIC DNA]</scope>
    <source>
        <strain evidence="2 3">CBS 101466</strain>
    </source>
</reference>
<feature type="compositionally biased region" description="Polar residues" evidence="1">
    <location>
        <begin position="186"/>
        <end position="197"/>
    </location>
</feature>
<dbReference type="STRING" id="1220924.W2SEF2"/>
<sequence>MAHRTITSKSAHCLGQRSPLHLRTAIARTRPTQLQQCRYLWWWSSKNNRGCSSDGFEDDRYLRLQRFMRHRDAKIVRRRAMWDRDEVSDAWPWQRRRLGRRFPGIQNLSSDDAPQPVNEKRSEPEQDELTTFRKEFNSFKQAIDRAIERDPYQTLFGRRLWSPPSANNSSWTSFSWVFDPKETKSVNEVQADSSPKSTAAPSRVPEAEVAAAEPEPSRPSPAAAEPMEYDYDPITMRKVPRVAYPFTAALEETPKVLKKAPTQSAKAAPEEPAIEPRRTSIFETLFGENAVDIPVKTYSPKVYGYGEISAQKPSASTPKRKPGFENSRQLKFQSLKATTLGNTIDTTAEYGGKYVPPGAENISDTTAEPKHPSELVAVEQLSSSTTPEAQANDITTQPQHKSSDSSTQNQVPWLAREGFVEESSKVAGSDLPAFKNKTLHDGTTDIPIKGFNKFKSSSDWDRTVPTSRMQKLQPSLDRSTHATKTAFSKSPKEEDWQGRVAAAEKAEDIDLLRSSDVRAAMKAKRATKQDMESRRRQKREQLEQDFASRHNLETEVDKPIRPQRPEVRHVWKHVESNPDGIVARTMKSMGALYDNFRNDVRGITNLQNPPSSQEASRDRSLAVDSTQKPLPPAAVLPRHLMNASQPHPLSTASVKEGVSRSPAIEKYVSNFEPAYSRLVYDMKAVRRELHDIKLHVKDLRMKSEKRPWKELEAERLAEYAKEPLVEEDASASGLDEPVFTEAKKVNEEVVESLDQPVAAIVEGIKRDTDPRGLDEPVTAYPAIVKDDAKMAADLRAQTDLPRTMEDPVFTPSGSAVWNDEQPPPLQELKAASAEYTSPVVTLAYNHMTEAVEHIPSQSLPEAATRAKNPFTLLAGLDQAKTTSFLEYFPKLQDAGYELVDGGKDKLVFSLPTASVTASATTKIAAPTPALETAAKEAATVLNEIPTEVDPPGPSAPIPPPTSIRQSSRLPKSRPRVKRQEEVFSGTTTAPAVPLSSAPKRSSPSPIPPTSDASYDYATPASKDGFFSRVARGIRTVTLTVLALAGGAYMIGFIAEGIGAQAQAQRGINQGGNEVGPRKKMVLPVEEGEGWKRGTRPGIYSTESSRRE</sequence>
<dbReference type="eggNOG" id="ENOG502SRDH">
    <property type="taxonomic scope" value="Eukaryota"/>
</dbReference>
<name>W2SEF2_CYPE1</name>
<evidence type="ECO:0000313" key="2">
    <source>
        <dbReference type="EMBL" id="ETN47072.1"/>
    </source>
</evidence>
<dbReference type="VEuPathDB" id="FungiDB:HMPREF1541_01262"/>
<feature type="region of interest" description="Disordered" evidence="1">
    <location>
        <begin position="257"/>
        <end position="276"/>
    </location>
</feature>
<dbReference type="RefSeq" id="XP_008711784.1">
    <property type="nucleotide sequence ID" value="XM_008713562.1"/>
</dbReference>
<feature type="compositionally biased region" description="Polar residues" evidence="1">
    <location>
        <begin position="604"/>
        <end position="614"/>
    </location>
</feature>
<dbReference type="AlphaFoldDB" id="W2SEF2"/>
<keyword evidence="3" id="KW-1185">Reference proteome</keyword>
<feature type="compositionally biased region" description="Polar residues" evidence="1">
    <location>
        <begin position="380"/>
        <end position="411"/>
    </location>
</feature>
<dbReference type="HOGENOM" id="CLU_280342_0_0_1"/>
<organism evidence="2 3">
    <name type="scientific">Cyphellophora europaea (strain CBS 101466)</name>
    <name type="common">Phialophora europaea</name>
    <dbReference type="NCBI Taxonomy" id="1220924"/>
    <lineage>
        <taxon>Eukaryota</taxon>
        <taxon>Fungi</taxon>
        <taxon>Dikarya</taxon>
        <taxon>Ascomycota</taxon>
        <taxon>Pezizomycotina</taxon>
        <taxon>Eurotiomycetes</taxon>
        <taxon>Chaetothyriomycetidae</taxon>
        <taxon>Chaetothyriales</taxon>
        <taxon>Cyphellophoraceae</taxon>
        <taxon>Cyphellophora</taxon>
    </lineage>
</organism>
<feature type="compositionally biased region" description="Pro residues" evidence="1">
    <location>
        <begin position="948"/>
        <end position="961"/>
    </location>
</feature>
<feature type="region of interest" description="Disordered" evidence="1">
    <location>
        <begin position="945"/>
        <end position="1015"/>
    </location>
</feature>
<feature type="compositionally biased region" description="Polar residues" evidence="1">
    <location>
        <begin position="464"/>
        <end position="488"/>
    </location>
</feature>
<evidence type="ECO:0000256" key="1">
    <source>
        <dbReference type="SAM" id="MobiDB-lite"/>
    </source>
</evidence>
<feature type="region of interest" description="Disordered" evidence="1">
    <location>
        <begin position="104"/>
        <end position="128"/>
    </location>
</feature>
<dbReference type="EMBL" id="KB822711">
    <property type="protein sequence ID" value="ETN47072.1"/>
    <property type="molecule type" value="Genomic_DNA"/>
</dbReference>
<protein>
    <submittedName>
        <fullName evidence="2">Uncharacterized protein</fullName>
    </submittedName>
</protein>
<dbReference type="OrthoDB" id="3946750at2759"/>
<dbReference type="InParanoid" id="W2SEF2"/>
<feature type="region of interest" description="Disordered" evidence="1">
    <location>
        <begin position="186"/>
        <end position="226"/>
    </location>
</feature>
<feature type="compositionally biased region" description="Basic and acidic residues" evidence="1">
    <location>
        <begin position="527"/>
        <end position="561"/>
    </location>
</feature>
<feature type="region of interest" description="Disordered" evidence="1">
    <location>
        <begin position="1085"/>
        <end position="1107"/>
    </location>
</feature>
<feature type="compositionally biased region" description="Basic and acidic residues" evidence="1">
    <location>
        <begin position="118"/>
        <end position="128"/>
    </location>
</feature>
<dbReference type="Proteomes" id="UP000030752">
    <property type="component" value="Unassembled WGS sequence"/>
</dbReference>
<feature type="compositionally biased region" description="Low complexity" evidence="1">
    <location>
        <begin position="199"/>
        <end position="226"/>
    </location>
</feature>
<feature type="region of interest" description="Disordered" evidence="1">
    <location>
        <begin position="310"/>
        <end position="329"/>
    </location>
</feature>
<accession>W2SEF2</accession>
<feature type="region of interest" description="Disordered" evidence="1">
    <location>
        <begin position="347"/>
        <end position="416"/>
    </location>
</feature>